<evidence type="ECO:0000313" key="5">
    <source>
        <dbReference type="EMBL" id="KAL2861985.1"/>
    </source>
</evidence>
<dbReference type="Gene3D" id="3.30.230.10">
    <property type="match status" value="1"/>
</dbReference>
<evidence type="ECO:0000256" key="3">
    <source>
        <dbReference type="SAM" id="MobiDB-lite"/>
    </source>
</evidence>
<sequence length="846" mass="92687">MPIVPLPQSTARAIGSTSTISDPSSIVKELLDNALDASATSISIEITQDTVGLIQVKDNGHGIPQEDHKAVCKRGFTSKIRTVEDLRTLGGTSLGFRGEALASAAEMSGGLTVATRVDAEVVGSLLKYGRDGELLSTERTSHPIGTTVRISDLFRHIPVRRQTSIKDAKKTITKIRKMVQAYAMARPTTRLSFKLLKSRIESSNWMYAPGRDATLREAAMQVVGIELVSMCVIKEWPAQTEDNSSFCLVGMLPRPDIDFAALNNKGQYLSIDGRPMASGRGITQDILKLYKSHLRSLSHGDSTTVTDPFLYLHFRCPGGVYDVNIEPSKDDVLFEDKTLVLSLVESLLQDTYGKSFNLRSSTSGPGEQVSPVHIAFDALLPAPRIEHTSSLLNAADSSAPPSVNVLPARPQPHYQSSPENRTAPAKPSELFRRSKNIVSPNAVSRIDAAGQLQPSSRLRNGVITQIFPTNHHETTLHQARETISGLSPVPYMSSPPPNNTSHSPLSSRAFVRPTGSTQLSPTTPVRNPNHQRDRVRAHYDNGTIDAWFQKVTQAKPTPENTRDQPEEDSGPSLSVLAQQRFGESVSPTSVSGLESNESQSPDTSPPSKSPQVPAPTQAPRTRGSNRHKGLPVLEQWSAKIYADHDVSQNPELQKALDFEIRKKAAVQERRMQLQTAGPSGNPNSPHKNRYISARSALASEPQPRVLIAGQDDIPSKPLAPVLNPHDPRAYLKRFLEAQEKDSANTSKLKRVASTKLPFEKIPVGHDLHNVMIERPAELPLLYNEFKLTSKEDSYTHTGDKENALTNLKTEDIELWTSRLTALVTAQYKAVEGTAAVDLHLDFSHLN</sequence>
<feature type="region of interest" description="Disordered" evidence="3">
    <location>
        <begin position="553"/>
        <end position="572"/>
    </location>
</feature>
<feature type="region of interest" description="Disordered" evidence="3">
    <location>
        <begin position="582"/>
        <end position="628"/>
    </location>
</feature>
<dbReference type="Gene3D" id="3.30.565.10">
    <property type="entry name" value="Histidine kinase-like ATPase, C-terminal domain"/>
    <property type="match status" value="1"/>
</dbReference>
<dbReference type="InterPro" id="IPR020568">
    <property type="entry name" value="Ribosomal_Su5_D2-typ_SF"/>
</dbReference>
<dbReference type="InterPro" id="IPR038973">
    <property type="entry name" value="MutL/Mlh/Pms-like"/>
</dbReference>
<feature type="region of interest" description="Disordered" evidence="3">
    <location>
        <begin position="394"/>
        <end position="436"/>
    </location>
</feature>
<organism evidence="5 6">
    <name type="scientific">Aspergillus pseudodeflectus</name>
    <dbReference type="NCBI Taxonomy" id="176178"/>
    <lineage>
        <taxon>Eukaryota</taxon>
        <taxon>Fungi</taxon>
        <taxon>Dikarya</taxon>
        <taxon>Ascomycota</taxon>
        <taxon>Pezizomycotina</taxon>
        <taxon>Eurotiomycetes</taxon>
        <taxon>Eurotiomycetidae</taxon>
        <taxon>Eurotiales</taxon>
        <taxon>Aspergillaceae</taxon>
        <taxon>Aspergillus</taxon>
        <taxon>Aspergillus subgen. Nidulantes</taxon>
    </lineage>
</organism>
<dbReference type="InterPro" id="IPR036890">
    <property type="entry name" value="HATPase_C_sf"/>
</dbReference>
<accession>A0ABR4LBU4</accession>
<dbReference type="InterPro" id="IPR002099">
    <property type="entry name" value="MutL/Mlh/PMS"/>
</dbReference>
<feature type="domain" description="DNA mismatch repair protein S5" evidence="4">
    <location>
        <begin position="219"/>
        <end position="353"/>
    </location>
</feature>
<feature type="compositionally biased region" description="Polar residues" evidence="3">
    <location>
        <begin position="585"/>
        <end position="602"/>
    </location>
</feature>
<dbReference type="Proteomes" id="UP001610444">
    <property type="component" value="Unassembled WGS sequence"/>
</dbReference>
<proteinExistence type="inferred from homology"/>
<dbReference type="Pfam" id="PF02518">
    <property type="entry name" value="HATPase_c"/>
    <property type="match status" value="1"/>
</dbReference>
<dbReference type="NCBIfam" id="TIGR00585">
    <property type="entry name" value="mutl"/>
    <property type="match status" value="1"/>
</dbReference>
<keyword evidence="2" id="KW-0227">DNA damage</keyword>
<dbReference type="RefSeq" id="XP_070906075.1">
    <property type="nucleotide sequence ID" value="XM_071047577.1"/>
</dbReference>
<reference evidence="5 6" key="1">
    <citation type="submission" date="2024-07" db="EMBL/GenBank/DDBJ databases">
        <title>Section-level genome sequencing and comparative genomics of Aspergillus sections Usti and Cavernicolus.</title>
        <authorList>
            <consortium name="Lawrence Berkeley National Laboratory"/>
            <person name="Nybo J.L."/>
            <person name="Vesth T.C."/>
            <person name="Theobald S."/>
            <person name="Frisvad J.C."/>
            <person name="Larsen T.O."/>
            <person name="Kjaerboelling I."/>
            <person name="Rothschild-Mancinelli K."/>
            <person name="Lyhne E.K."/>
            <person name="Kogle M.E."/>
            <person name="Barry K."/>
            <person name="Clum A."/>
            <person name="Na H."/>
            <person name="Ledsgaard L."/>
            <person name="Lin J."/>
            <person name="Lipzen A."/>
            <person name="Kuo A."/>
            <person name="Riley R."/>
            <person name="Mondo S."/>
            <person name="LaButti K."/>
            <person name="Haridas S."/>
            <person name="Pangalinan J."/>
            <person name="Salamov A.A."/>
            <person name="Simmons B.A."/>
            <person name="Magnuson J.K."/>
            <person name="Chen J."/>
            <person name="Drula E."/>
            <person name="Henrissat B."/>
            <person name="Wiebenga A."/>
            <person name="Lubbers R.J."/>
            <person name="Gomes A.C."/>
            <person name="Macurrencykelacurrency M.R."/>
            <person name="Stajich J."/>
            <person name="Grigoriev I.V."/>
            <person name="Mortensen U.H."/>
            <person name="De vries R.P."/>
            <person name="Baker S.E."/>
            <person name="Andersen M.R."/>
        </authorList>
    </citation>
    <scope>NUCLEOTIDE SEQUENCE [LARGE SCALE GENOMIC DNA]</scope>
    <source>
        <strain evidence="5 6">CBS 756.74</strain>
    </source>
</reference>
<comment type="similarity">
    <text evidence="1">Belongs to the DNA mismatch repair MutL/HexB family.</text>
</comment>
<dbReference type="InterPro" id="IPR014721">
    <property type="entry name" value="Ribsml_uS5_D2-typ_fold_subgr"/>
</dbReference>
<dbReference type="PANTHER" id="PTHR10073">
    <property type="entry name" value="DNA MISMATCH REPAIR PROTEIN MLH, PMS, MUTL"/>
    <property type="match status" value="1"/>
</dbReference>
<dbReference type="SUPFAM" id="SSF55874">
    <property type="entry name" value="ATPase domain of HSP90 chaperone/DNA topoisomerase II/histidine kinase"/>
    <property type="match status" value="1"/>
</dbReference>
<evidence type="ECO:0000313" key="6">
    <source>
        <dbReference type="Proteomes" id="UP001610444"/>
    </source>
</evidence>
<keyword evidence="6" id="KW-1185">Reference proteome</keyword>
<dbReference type="SUPFAM" id="SSF54211">
    <property type="entry name" value="Ribosomal protein S5 domain 2-like"/>
    <property type="match status" value="1"/>
</dbReference>
<evidence type="ECO:0000256" key="1">
    <source>
        <dbReference type="ARBA" id="ARBA00006082"/>
    </source>
</evidence>
<dbReference type="EMBL" id="JBFXLR010000001">
    <property type="protein sequence ID" value="KAL2861985.1"/>
    <property type="molecule type" value="Genomic_DNA"/>
</dbReference>
<dbReference type="PANTHER" id="PTHR10073:SF41">
    <property type="entry name" value="MISMATCH REPAIR PROTEIN, PUTATIVE (AFU_ORTHOLOGUE AFUA_8G05820)-RELATED"/>
    <property type="match status" value="1"/>
</dbReference>
<dbReference type="Pfam" id="PF01119">
    <property type="entry name" value="DNA_mis_repair"/>
    <property type="match status" value="1"/>
</dbReference>
<evidence type="ECO:0000256" key="2">
    <source>
        <dbReference type="ARBA" id="ARBA00022763"/>
    </source>
</evidence>
<protein>
    <recommendedName>
        <fullName evidence="4">DNA mismatch repair protein S5 domain-containing protein</fullName>
    </recommendedName>
</protein>
<feature type="region of interest" description="Disordered" evidence="3">
    <location>
        <begin position="486"/>
        <end position="533"/>
    </location>
</feature>
<dbReference type="PROSITE" id="PS00058">
    <property type="entry name" value="DNA_MISMATCH_REPAIR_1"/>
    <property type="match status" value="1"/>
</dbReference>
<evidence type="ECO:0000259" key="4">
    <source>
        <dbReference type="SMART" id="SM01340"/>
    </source>
</evidence>
<dbReference type="InterPro" id="IPR013507">
    <property type="entry name" value="DNA_mismatch_S5_2-like"/>
</dbReference>
<dbReference type="InterPro" id="IPR003594">
    <property type="entry name" value="HATPase_dom"/>
</dbReference>
<comment type="caution">
    <text evidence="5">The sequence shown here is derived from an EMBL/GenBank/DDBJ whole genome shotgun (WGS) entry which is preliminary data.</text>
</comment>
<feature type="compositionally biased region" description="Polar residues" evidence="3">
    <location>
        <begin position="514"/>
        <end position="528"/>
    </location>
</feature>
<gene>
    <name evidence="5" type="ORF">BJX68DRAFT_273994</name>
</gene>
<dbReference type="SMART" id="SM01340">
    <property type="entry name" value="DNA_mis_repair"/>
    <property type="match status" value="1"/>
</dbReference>
<name>A0ABR4LBU4_9EURO</name>
<dbReference type="GeneID" id="98162741"/>
<dbReference type="InterPro" id="IPR014762">
    <property type="entry name" value="DNA_mismatch_repair_CS"/>
</dbReference>